<accession>A0AAJ6BJY7</accession>
<dbReference type="Proteomes" id="UP001213664">
    <property type="component" value="Chromosome"/>
</dbReference>
<reference evidence="2" key="1">
    <citation type="submission" date="2023-03" db="EMBL/GenBank/DDBJ databases">
        <title>Andean soil-derived lignocellulolytic bacterial consortium as a source of novel taxa and putative plastic-active enzymes.</title>
        <authorList>
            <person name="Diaz-Garcia L."/>
            <person name="Chuvochina M."/>
            <person name="Feuerriegel G."/>
            <person name="Bunk B."/>
            <person name="Sproer C."/>
            <person name="Streit W.R."/>
            <person name="Rodriguez L.M."/>
            <person name="Overmann J."/>
            <person name="Jimenez D.J."/>
        </authorList>
    </citation>
    <scope>NUCLEOTIDE SEQUENCE</scope>
    <source>
        <strain evidence="2">MAG 833</strain>
    </source>
</reference>
<organism evidence="2 3">
    <name type="scientific">Candidatus Brevundimonas colombiensis</name>
    <dbReference type="NCBI Taxonomy" id="3121376"/>
    <lineage>
        <taxon>Bacteria</taxon>
        <taxon>Pseudomonadati</taxon>
        <taxon>Pseudomonadota</taxon>
        <taxon>Alphaproteobacteria</taxon>
        <taxon>Caulobacterales</taxon>
        <taxon>Caulobacteraceae</taxon>
        <taxon>Brevundimonas</taxon>
    </lineage>
</organism>
<proteinExistence type="predicted"/>
<dbReference type="AlphaFoldDB" id="A0AAJ6BJY7"/>
<evidence type="ECO:0000313" key="3">
    <source>
        <dbReference type="Proteomes" id="UP001213664"/>
    </source>
</evidence>
<evidence type="ECO:0000313" key="2">
    <source>
        <dbReference type="EMBL" id="WEK38812.1"/>
    </source>
</evidence>
<sequence>MILAVLSTGLAIIGGGLDEAEQPALPADQLAQTCLSESAGLFVLSIAAGRESPNEKAAQQAKRISEICRDVRTQLQPLEHVCLNAVAENEHLAQAIADVYSGHISPPSFASAQAERASTAEADDHQTERNSQCEGRMSALKQMTLAGESQ</sequence>
<evidence type="ECO:0000256" key="1">
    <source>
        <dbReference type="SAM" id="MobiDB-lite"/>
    </source>
</evidence>
<protein>
    <submittedName>
        <fullName evidence="2">Uncharacterized protein</fullName>
    </submittedName>
</protein>
<feature type="region of interest" description="Disordered" evidence="1">
    <location>
        <begin position="107"/>
        <end position="150"/>
    </location>
</feature>
<gene>
    <name evidence="2" type="ORF">P0Y50_09645</name>
</gene>
<name>A0AAJ6BJY7_9CAUL</name>
<dbReference type="EMBL" id="CP119326">
    <property type="protein sequence ID" value="WEK38812.1"/>
    <property type="molecule type" value="Genomic_DNA"/>
</dbReference>